<dbReference type="Proteomes" id="UP000190667">
    <property type="component" value="Unassembled WGS sequence"/>
</dbReference>
<proteinExistence type="predicted"/>
<dbReference type="OrthoDB" id="8595817at2"/>
<reference evidence="2 3" key="1">
    <citation type="submission" date="2016-12" db="EMBL/GenBank/DDBJ databases">
        <title>Izhakiella australiana sp. nov. of genus Izhakiella isolated from Australian desert.</title>
        <authorList>
            <person name="Ji M."/>
        </authorList>
    </citation>
    <scope>NUCLEOTIDE SEQUENCE [LARGE SCALE GENOMIC DNA]</scope>
    <source>
        <strain evidence="2 3">D4N98</strain>
    </source>
</reference>
<accession>A0A1S8YJ26</accession>
<keyword evidence="3" id="KW-1185">Reference proteome</keyword>
<evidence type="ECO:0000313" key="3">
    <source>
        <dbReference type="Proteomes" id="UP000190667"/>
    </source>
</evidence>
<dbReference type="AlphaFoldDB" id="A0A1S8YJ26"/>
<evidence type="ECO:0000313" key="2">
    <source>
        <dbReference type="EMBL" id="OON38726.1"/>
    </source>
</evidence>
<dbReference type="InterPro" id="IPR051534">
    <property type="entry name" value="CBASS_pafABC_assoc_protein"/>
</dbReference>
<dbReference type="PANTHER" id="PTHR34580:SF1">
    <property type="entry name" value="PROTEIN PAFC"/>
    <property type="match status" value="1"/>
</dbReference>
<dbReference type="EMBL" id="MRUL01000013">
    <property type="protein sequence ID" value="OON38726.1"/>
    <property type="molecule type" value="Genomic_DNA"/>
</dbReference>
<dbReference type="STRING" id="1926881.BTJ39_16675"/>
<protein>
    <submittedName>
        <fullName evidence="2">WYL domain-containing protein</fullName>
    </submittedName>
</protein>
<dbReference type="RefSeq" id="WP_078003823.1">
    <property type="nucleotide sequence ID" value="NZ_MRUL01000013.1"/>
</dbReference>
<comment type="caution">
    <text evidence="2">The sequence shown here is derived from an EMBL/GenBank/DDBJ whole genome shotgun (WGS) entry which is preliminary data.</text>
</comment>
<dbReference type="PANTHER" id="PTHR34580">
    <property type="match status" value="1"/>
</dbReference>
<organism evidence="2 3">
    <name type="scientific">Izhakiella australiensis</name>
    <dbReference type="NCBI Taxonomy" id="1926881"/>
    <lineage>
        <taxon>Bacteria</taxon>
        <taxon>Pseudomonadati</taxon>
        <taxon>Pseudomonadota</taxon>
        <taxon>Gammaproteobacteria</taxon>
        <taxon>Enterobacterales</taxon>
        <taxon>Erwiniaceae</taxon>
        <taxon>Izhakiella</taxon>
    </lineage>
</organism>
<dbReference type="PROSITE" id="PS52050">
    <property type="entry name" value="WYL"/>
    <property type="match status" value="1"/>
</dbReference>
<name>A0A1S8YJ26_9GAMM</name>
<evidence type="ECO:0000259" key="1">
    <source>
        <dbReference type="Pfam" id="PF13280"/>
    </source>
</evidence>
<sequence length="328" mass="37165">MAKRPDTIETTLLAIELLRRIPRRRKITARELHQQLSDAGIERDLRTIQRQLEMLCNHFDIECDLRSRPYGYRWLEDARGISLPQLTPQESLLLGMAQAHLTPILPARLMKSLSGLFNQARRTLDPHRGGNSKLEAEWPDKVRVVATSQPLLPPHIAEGVFEAASEALYLNRWLKIVYRNASGKETQTSVMPLGMAQQGPRLYLVCRFEGYHNERSLALNRIQHASVSTFTFVRPAEFNLKQYHDDGRFGFGEGQMVHLSFDIDRAAGFHLIESPLARDQTHREIDGNRLTFSATVVDSAMLSWFLAAFGGAVSNIERRPIPATSSAE</sequence>
<dbReference type="InterPro" id="IPR026881">
    <property type="entry name" value="WYL_dom"/>
</dbReference>
<feature type="domain" description="WYL" evidence="1">
    <location>
        <begin position="160"/>
        <end position="226"/>
    </location>
</feature>
<dbReference type="Pfam" id="PF13280">
    <property type="entry name" value="WYL"/>
    <property type="match status" value="1"/>
</dbReference>
<gene>
    <name evidence="2" type="ORF">BTJ39_16675</name>
</gene>